<dbReference type="InterPro" id="IPR007484">
    <property type="entry name" value="Peptidase_M28"/>
</dbReference>
<comment type="caution">
    <text evidence="2">The sequence shown here is derived from an EMBL/GenBank/DDBJ whole genome shotgun (WGS) entry which is preliminary data.</text>
</comment>
<proteinExistence type="predicted"/>
<feature type="domain" description="Peptidase M28" evidence="1">
    <location>
        <begin position="120"/>
        <end position="324"/>
    </location>
</feature>
<dbReference type="InterPro" id="IPR045175">
    <property type="entry name" value="M28_fam"/>
</dbReference>
<dbReference type="Gene3D" id="3.40.630.10">
    <property type="entry name" value="Zn peptidases"/>
    <property type="match status" value="1"/>
</dbReference>
<dbReference type="PANTHER" id="PTHR12147">
    <property type="entry name" value="METALLOPEPTIDASE M28 FAMILY MEMBER"/>
    <property type="match status" value="1"/>
</dbReference>
<dbReference type="PANTHER" id="PTHR12147:SF26">
    <property type="entry name" value="PEPTIDASE M28 DOMAIN-CONTAINING PROTEIN"/>
    <property type="match status" value="1"/>
</dbReference>
<dbReference type="Proteomes" id="UP001163714">
    <property type="component" value="Unassembled WGS sequence"/>
</dbReference>
<keyword evidence="3" id="KW-1185">Reference proteome</keyword>
<accession>A0ABT3I4H2</accession>
<dbReference type="Pfam" id="PF04389">
    <property type="entry name" value="Peptidase_M28"/>
    <property type="match status" value="1"/>
</dbReference>
<evidence type="ECO:0000313" key="3">
    <source>
        <dbReference type="Proteomes" id="UP001163714"/>
    </source>
</evidence>
<evidence type="ECO:0000313" key="2">
    <source>
        <dbReference type="EMBL" id="MCW3170962.1"/>
    </source>
</evidence>
<gene>
    <name evidence="2" type="ORF">OHT75_00505</name>
</gene>
<evidence type="ECO:0000259" key="1">
    <source>
        <dbReference type="Pfam" id="PF04389"/>
    </source>
</evidence>
<organism evidence="2 3">
    <name type="scientific">Shewanella subflava</name>
    <dbReference type="NCBI Taxonomy" id="2986476"/>
    <lineage>
        <taxon>Bacteria</taxon>
        <taxon>Pseudomonadati</taxon>
        <taxon>Pseudomonadota</taxon>
        <taxon>Gammaproteobacteria</taxon>
        <taxon>Alteromonadales</taxon>
        <taxon>Shewanellaceae</taxon>
        <taxon>Shewanella</taxon>
    </lineage>
</organism>
<sequence>MITVGASIQTPVASHINIPKGAILLSLALVFMLSSCANKDSIDCNAVLQHQWANSAHIIDDIRTLTSSEFAGRKTGSHGAILSQNYLVQRFMALGLQPWKSTFKVPFSYNYQFSQQQGVNIIGIIRSHTPSNRWRVITAHYDHLGQQGKRIFHGADDNASGVAGLLAIAEQWQHTGLAEVNLMLVATDAEEQGLYGSYGLVEQIQAQPEMQIELAMNLDMIGHPSRPRAIYIEGEQNFAHFEQIKTELTNKHQVCIRLSYAQNTATGIKRMSWLKTSDHYPFHKAGIPWIYFGVPPHNQYHTVDDTLDTLKIDFLASVTEMAYSVISQPKIEINPQ</sequence>
<protein>
    <submittedName>
        <fullName evidence="2">M20/M25/M40 family metallo-hydrolase</fullName>
    </submittedName>
</protein>
<dbReference type="RefSeq" id="WP_264724395.1">
    <property type="nucleotide sequence ID" value="NZ_JAPDMX010000001.1"/>
</dbReference>
<dbReference type="SUPFAM" id="SSF53187">
    <property type="entry name" value="Zn-dependent exopeptidases"/>
    <property type="match status" value="1"/>
</dbReference>
<dbReference type="EMBL" id="JAPDMX010000001">
    <property type="protein sequence ID" value="MCW3170962.1"/>
    <property type="molecule type" value="Genomic_DNA"/>
</dbReference>
<reference evidence="2" key="1">
    <citation type="submission" date="2022-10" db="EMBL/GenBank/DDBJ databases">
        <title>Shewanella flava sp. nov, isolated from the estuary of the Fenhe River into the Yellow River.</title>
        <authorList>
            <person name="Li Y."/>
        </authorList>
    </citation>
    <scope>NUCLEOTIDE SEQUENCE</scope>
    <source>
        <strain evidence="2">FYR11-62</strain>
    </source>
</reference>
<name>A0ABT3I4H2_9GAMM</name>